<reference evidence="2 3" key="1">
    <citation type="submission" date="2019-05" db="EMBL/GenBank/DDBJ databases">
        <title>Another draft genome of Portunus trituberculatus and its Hox gene families provides insights of decapod evolution.</title>
        <authorList>
            <person name="Jeong J.-H."/>
            <person name="Song I."/>
            <person name="Kim S."/>
            <person name="Choi T."/>
            <person name="Kim D."/>
            <person name="Ryu S."/>
            <person name="Kim W."/>
        </authorList>
    </citation>
    <scope>NUCLEOTIDE SEQUENCE [LARGE SCALE GENOMIC DNA]</scope>
    <source>
        <tissue evidence="2">Muscle</tissue>
    </source>
</reference>
<feature type="compositionally biased region" description="Pro residues" evidence="1">
    <location>
        <begin position="14"/>
        <end position="25"/>
    </location>
</feature>
<gene>
    <name evidence="2" type="ORF">E2C01_095698</name>
</gene>
<evidence type="ECO:0000256" key="1">
    <source>
        <dbReference type="SAM" id="MobiDB-lite"/>
    </source>
</evidence>
<dbReference type="AlphaFoldDB" id="A0A5B7K4P5"/>
<keyword evidence="3" id="KW-1185">Reference proteome</keyword>
<sequence length="25" mass="2966">MRRHSQTQRHPILQPRPVPAPLVLH</sequence>
<feature type="region of interest" description="Disordered" evidence="1">
    <location>
        <begin position="1"/>
        <end position="25"/>
    </location>
</feature>
<protein>
    <submittedName>
        <fullName evidence="2">Uncharacterized protein</fullName>
    </submittedName>
</protein>
<evidence type="ECO:0000313" key="3">
    <source>
        <dbReference type="Proteomes" id="UP000324222"/>
    </source>
</evidence>
<accession>A0A5B7K4P5</accession>
<evidence type="ECO:0000313" key="2">
    <source>
        <dbReference type="EMBL" id="MPD00238.1"/>
    </source>
</evidence>
<organism evidence="2 3">
    <name type="scientific">Portunus trituberculatus</name>
    <name type="common">Swimming crab</name>
    <name type="synonym">Neptunus trituberculatus</name>
    <dbReference type="NCBI Taxonomy" id="210409"/>
    <lineage>
        <taxon>Eukaryota</taxon>
        <taxon>Metazoa</taxon>
        <taxon>Ecdysozoa</taxon>
        <taxon>Arthropoda</taxon>
        <taxon>Crustacea</taxon>
        <taxon>Multicrustacea</taxon>
        <taxon>Malacostraca</taxon>
        <taxon>Eumalacostraca</taxon>
        <taxon>Eucarida</taxon>
        <taxon>Decapoda</taxon>
        <taxon>Pleocyemata</taxon>
        <taxon>Brachyura</taxon>
        <taxon>Eubrachyura</taxon>
        <taxon>Portunoidea</taxon>
        <taxon>Portunidae</taxon>
        <taxon>Portuninae</taxon>
        <taxon>Portunus</taxon>
    </lineage>
</organism>
<dbReference type="EMBL" id="VSRR010122046">
    <property type="protein sequence ID" value="MPD00238.1"/>
    <property type="molecule type" value="Genomic_DNA"/>
</dbReference>
<comment type="caution">
    <text evidence="2">The sequence shown here is derived from an EMBL/GenBank/DDBJ whole genome shotgun (WGS) entry which is preliminary data.</text>
</comment>
<name>A0A5B7K4P5_PORTR</name>
<proteinExistence type="predicted"/>
<dbReference type="Proteomes" id="UP000324222">
    <property type="component" value="Unassembled WGS sequence"/>
</dbReference>